<sequence>MNSSELAWFKSSYSSGSGDDCVEVALAWFKSSYSSGGDGDCIEVATLPHHIHVRDSKDKAGPRLTLSPAAWADFITHAAQ</sequence>
<dbReference type="EMBL" id="BMSA01000022">
    <property type="protein sequence ID" value="GGT76462.1"/>
    <property type="molecule type" value="Genomic_DNA"/>
</dbReference>
<reference evidence="2" key="2">
    <citation type="submission" date="2020-09" db="EMBL/GenBank/DDBJ databases">
        <authorList>
            <person name="Sun Q."/>
            <person name="Ohkuma M."/>
        </authorList>
    </citation>
    <scope>NUCLEOTIDE SEQUENCE</scope>
    <source>
        <strain evidence="2">JCM 4125</strain>
    </source>
</reference>
<dbReference type="Pfam" id="PF04149">
    <property type="entry name" value="DUF397"/>
    <property type="match status" value="2"/>
</dbReference>
<proteinExistence type="predicted"/>
<comment type="caution">
    <text evidence="2">The sequence shown here is derived from an EMBL/GenBank/DDBJ whole genome shotgun (WGS) entry which is preliminary data.</text>
</comment>
<feature type="domain" description="DUF397" evidence="1">
    <location>
        <begin position="26"/>
        <end position="78"/>
    </location>
</feature>
<dbReference type="Proteomes" id="UP000646776">
    <property type="component" value="Unassembled WGS sequence"/>
</dbReference>
<protein>
    <submittedName>
        <fullName evidence="2">Toxin</fullName>
    </submittedName>
</protein>
<dbReference type="RefSeq" id="WP_189715407.1">
    <property type="nucleotide sequence ID" value="NZ_BMSA01000022.1"/>
</dbReference>
<evidence type="ECO:0000313" key="2">
    <source>
        <dbReference type="EMBL" id="GGT76462.1"/>
    </source>
</evidence>
<dbReference type="AlphaFoldDB" id="A0A918HMM4"/>
<keyword evidence="3" id="KW-1185">Reference proteome</keyword>
<name>A0A918HMM4_9ACTN</name>
<organism evidence="2 3">
    <name type="scientific">Streptomyces phaeofaciens</name>
    <dbReference type="NCBI Taxonomy" id="68254"/>
    <lineage>
        <taxon>Bacteria</taxon>
        <taxon>Bacillati</taxon>
        <taxon>Actinomycetota</taxon>
        <taxon>Actinomycetes</taxon>
        <taxon>Kitasatosporales</taxon>
        <taxon>Streptomycetaceae</taxon>
        <taxon>Streptomyces</taxon>
    </lineage>
</organism>
<reference evidence="2" key="1">
    <citation type="journal article" date="2014" name="Int. J. Syst. Evol. Microbiol.">
        <title>Complete genome sequence of Corynebacterium casei LMG S-19264T (=DSM 44701T), isolated from a smear-ripened cheese.</title>
        <authorList>
            <consortium name="US DOE Joint Genome Institute (JGI-PGF)"/>
            <person name="Walter F."/>
            <person name="Albersmeier A."/>
            <person name="Kalinowski J."/>
            <person name="Ruckert C."/>
        </authorList>
    </citation>
    <scope>NUCLEOTIDE SEQUENCE</scope>
    <source>
        <strain evidence="2">JCM 4125</strain>
    </source>
</reference>
<evidence type="ECO:0000313" key="3">
    <source>
        <dbReference type="Proteomes" id="UP000646776"/>
    </source>
</evidence>
<accession>A0A918HMM4</accession>
<evidence type="ECO:0000259" key="1">
    <source>
        <dbReference type="Pfam" id="PF04149"/>
    </source>
</evidence>
<feature type="domain" description="DUF397" evidence="1">
    <location>
        <begin position="6"/>
        <end position="25"/>
    </location>
</feature>
<gene>
    <name evidence="2" type="ORF">GCM10010226_63280</name>
</gene>
<dbReference type="InterPro" id="IPR007278">
    <property type="entry name" value="DUF397"/>
</dbReference>